<keyword evidence="2" id="KW-1185">Reference proteome</keyword>
<evidence type="ECO:0000313" key="2">
    <source>
        <dbReference type="Proteomes" id="UP001056120"/>
    </source>
</evidence>
<evidence type="ECO:0000313" key="1">
    <source>
        <dbReference type="EMBL" id="KAI3814279.1"/>
    </source>
</evidence>
<dbReference type="EMBL" id="CM042023">
    <property type="protein sequence ID" value="KAI3814279.1"/>
    <property type="molecule type" value="Genomic_DNA"/>
</dbReference>
<reference evidence="2" key="1">
    <citation type="journal article" date="2022" name="Mol. Ecol. Resour.">
        <title>The genomes of chicory, endive, great burdock and yacon provide insights into Asteraceae palaeo-polyploidization history and plant inulin production.</title>
        <authorList>
            <person name="Fan W."/>
            <person name="Wang S."/>
            <person name="Wang H."/>
            <person name="Wang A."/>
            <person name="Jiang F."/>
            <person name="Liu H."/>
            <person name="Zhao H."/>
            <person name="Xu D."/>
            <person name="Zhang Y."/>
        </authorList>
    </citation>
    <scope>NUCLEOTIDE SEQUENCE [LARGE SCALE GENOMIC DNA]</scope>
    <source>
        <strain evidence="2">cv. Yunnan</strain>
    </source>
</reference>
<comment type="caution">
    <text evidence="1">The sequence shown here is derived from an EMBL/GenBank/DDBJ whole genome shotgun (WGS) entry which is preliminary data.</text>
</comment>
<name>A0ACB9J258_9ASTR</name>
<organism evidence="1 2">
    <name type="scientific">Smallanthus sonchifolius</name>
    <dbReference type="NCBI Taxonomy" id="185202"/>
    <lineage>
        <taxon>Eukaryota</taxon>
        <taxon>Viridiplantae</taxon>
        <taxon>Streptophyta</taxon>
        <taxon>Embryophyta</taxon>
        <taxon>Tracheophyta</taxon>
        <taxon>Spermatophyta</taxon>
        <taxon>Magnoliopsida</taxon>
        <taxon>eudicotyledons</taxon>
        <taxon>Gunneridae</taxon>
        <taxon>Pentapetalae</taxon>
        <taxon>asterids</taxon>
        <taxon>campanulids</taxon>
        <taxon>Asterales</taxon>
        <taxon>Asteraceae</taxon>
        <taxon>Asteroideae</taxon>
        <taxon>Heliantheae alliance</taxon>
        <taxon>Millerieae</taxon>
        <taxon>Smallanthus</taxon>
    </lineage>
</organism>
<dbReference type="Proteomes" id="UP001056120">
    <property type="component" value="Linkage Group LG06"/>
</dbReference>
<reference evidence="1 2" key="2">
    <citation type="journal article" date="2022" name="Mol. Ecol. Resour.">
        <title>The genomes of chicory, endive, great burdock and yacon provide insights into Asteraceae paleo-polyploidization history and plant inulin production.</title>
        <authorList>
            <person name="Fan W."/>
            <person name="Wang S."/>
            <person name="Wang H."/>
            <person name="Wang A."/>
            <person name="Jiang F."/>
            <person name="Liu H."/>
            <person name="Zhao H."/>
            <person name="Xu D."/>
            <person name="Zhang Y."/>
        </authorList>
    </citation>
    <scope>NUCLEOTIDE SEQUENCE [LARGE SCALE GENOMIC DNA]</scope>
    <source>
        <strain evidence="2">cv. Yunnan</strain>
        <tissue evidence="1">Leaves</tissue>
    </source>
</reference>
<protein>
    <submittedName>
        <fullName evidence="1">Uncharacterized protein</fullName>
    </submittedName>
</protein>
<gene>
    <name evidence="1" type="ORF">L1987_19030</name>
</gene>
<proteinExistence type="predicted"/>
<accession>A0ACB9J258</accession>
<sequence>MESNSRAAKRRGRPVGSKNKKNREAVTSPSESMEGDGMAMGMGVGLHLKTLEVAAGCDIIAAIYDFANHHQVGKLTAATNVFLAVSVINGTDSIKLPLPRALPDPQLFLNLNEGMPTTTAGLPESSSGAGRCRIAYGVPTAPPPPPLISWNPMTYNFSPSFSSMDSNTSIVRGRRDNRQICFY</sequence>